<dbReference type="Pfam" id="PF11734">
    <property type="entry name" value="TilS_C"/>
    <property type="match status" value="1"/>
</dbReference>
<evidence type="ECO:0000313" key="10">
    <source>
        <dbReference type="EMBL" id="MEN3322301.1"/>
    </source>
</evidence>
<dbReference type="InterPro" id="IPR012094">
    <property type="entry name" value="tRNA_Ile_lys_synt"/>
</dbReference>
<dbReference type="GO" id="GO:0032267">
    <property type="term" value="F:tRNA(Ile)-lysidine synthase activity"/>
    <property type="evidence" value="ECO:0007669"/>
    <property type="project" value="UniProtKB-EC"/>
</dbReference>
<comment type="subcellular location">
    <subcellularLocation>
        <location evidence="1 8">Cytoplasm</location>
    </subcellularLocation>
</comment>
<dbReference type="EMBL" id="JAZHYP010000001">
    <property type="protein sequence ID" value="MEN3322301.1"/>
    <property type="molecule type" value="Genomic_DNA"/>
</dbReference>
<dbReference type="InterPro" id="IPR011063">
    <property type="entry name" value="TilS/TtcA_N"/>
</dbReference>
<dbReference type="InterPro" id="IPR014729">
    <property type="entry name" value="Rossmann-like_a/b/a_fold"/>
</dbReference>
<evidence type="ECO:0000256" key="1">
    <source>
        <dbReference type="ARBA" id="ARBA00004496"/>
    </source>
</evidence>
<dbReference type="SMART" id="SM00977">
    <property type="entry name" value="TilS_C"/>
    <property type="match status" value="1"/>
</dbReference>
<dbReference type="CDD" id="cd01992">
    <property type="entry name" value="TilS_N"/>
    <property type="match status" value="1"/>
</dbReference>
<keyword evidence="11" id="KW-1185">Reference proteome</keyword>
<gene>
    <name evidence="8 10" type="primary">tilS</name>
    <name evidence="10" type="ORF">VP395_01050</name>
</gene>
<dbReference type="InterPro" id="IPR012795">
    <property type="entry name" value="tRNA_Ile_lys_synt_N"/>
</dbReference>
<comment type="similarity">
    <text evidence="8">Belongs to the tRNA(Ile)-lysidine synthase family.</text>
</comment>
<dbReference type="Proteomes" id="UP001416393">
    <property type="component" value="Unassembled WGS sequence"/>
</dbReference>
<comment type="catalytic activity">
    <reaction evidence="7 8">
        <text>cytidine(34) in tRNA(Ile2) + L-lysine + ATP = lysidine(34) in tRNA(Ile2) + AMP + diphosphate + H(+)</text>
        <dbReference type="Rhea" id="RHEA:43744"/>
        <dbReference type="Rhea" id="RHEA-COMP:10625"/>
        <dbReference type="Rhea" id="RHEA-COMP:10670"/>
        <dbReference type="ChEBI" id="CHEBI:15378"/>
        <dbReference type="ChEBI" id="CHEBI:30616"/>
        <dbReference type="ChEBI" id="CHEBI:32551"/>
        <dbReference type="ChEBI" id="CHEBI:33019"/>
        <dbReference type="ChEBI" id="CHEBI:82748"/>
        <dbReference type="ChEBI" id="CHEBI:83665"/>
        <dbReference type="ChEBI" id="CHEBI:456215"/>
        <dbReference type="EC" id="6.3.4.19"/>
    </reaction>
</comment>
<evidence type="ECO:0000259" key="9">
    <source>
        <dbReference type="SMART" id="SM00977"/>
    </source>
</evidence>
<comment type="domain">
    <text evidence="8">The N-terminal region contains the highly conserved SGGXDS motif, predicted to be a P-loop motif involved in ATP binding.</text>
</comment>
<evidence type="ECO:0000256" key="5">
    <source>
        <dbReference type="ARBA" id="ARBA00022741"/>
    </source>
</evidence>
<evidence type="ECO:0000256" key="8">
    <source>
        <dbReference type="HAMAP-Rule" id="MF_01161"/>
    </source>
</evidence>
<comment type="function">
    <text evidence="8">Ligates lysine onto the cytidine present at position 34 of the AUA codon-specific tRNA(Ile) that contains the anticodon CAU, in an ATP-dependent manner. Cytidine is converted to lysidine, thus changing the amino acid specificity of the tRNA from methionine to isoleucine.</text>
</comment>
<dbReference type="Gene3D" id="3.40.50.620">
    <property type="entry name" value="HUPs"/>
    <property type="match status" value="1"/>
</dbReference>
<keyword evidence="4 8" id="KW-0819">tRNA processing</keyword>
<dbReference type="HAMAP" id="MF_01161">
    <property type="entry name" value="tRNA_Ile_lys_synt"/>
    <property type="match status" value="1"/>
</dbReference>
<dbReference type="SUPFAM" id="SSF56037">
    <property type="entry name" value="PheT/TilS domain"/>
    <property type="match status" value="1"/>
</dbReference>
<dbReference type="InterPro" id="IPR012796">
    <property type="entry name" value="Lysidine-tRNA-synth_C"/>
</dbReference>
<feature type="binding site" evidence="8">
    <location>
        <begin position="26"/>
        <end position="31"/>
    </location>
    <ligand>
        <name>ATP</name>
        <dbReference type="ChEBI" id="CHEBI:30616"/>
    </ligand>
</feature>
<dbReference type="RefSeq" id="WP_346239845.1">
    <property type="nucleotide sequence ID" value="NZ_JAZHYP010000001.1"/>
</dbReference>
<dbReference type="SUPFAM" id="SSF52402">
    <property type="entry name" value="Adenine nucleotide alpha hydrolases-like"/>
    <property type="match status" value="1"/>
</dbReference>
<evidence type="ECO:0000256" key="6">
    <source>
        <dbReference type="ARBA" id="ARBA00022840"/>
    </source>
</evidence>
<dbReference type="Pfam" id="PF01171">
    <property type="entry name" value="ATP_bind_3"/>
    <property type="match status" value="1"/>
</dbReference>
<evidence type="ECO:0000256" key="4">
    <source>
        <dbReference type="ARBA" id="ARBA00022694"/>
    </source>
</evidence>
<reference evidence="10 11" key="1">
    <citation type="submission" date="2024-01" db="EMBL/GenBank/DDBJ databases">
        <title>Mariniflexile litorale sp. nov., isolated from the shallow sediments of the Sea of Japan.</title>
        <authorList>
            <person name="Romanenko L."/>
            <person name="Bystritskaya E."/>
            <person name="Isaeva M."/>
        </authorList>
    </citation>
    <scope>NUCLEOTIDE SEQUENCE [LARGE SCALE GENOMIC DNA]</scope>
    <source>
        <strain evidence="10 11">KCTC 32427</strain>
    </source>
</reference>
<sequence length="439" mass="51107">MIDSFENHIDSKLSFLKTSKLLLAISGGIDSVVLTHLCHKMGLNIALAHCNFNLRGKESDADEDFVLQLAEDLELEVFIENFETEAFANDEKISIQMAARTLRYHWFLELTEQLKFDYVLTAHHADDNLETFFINLSRGTGLDGLLGIPEVNNNIVRPLLPYSREEIENYVKEHKLKWREDSSNISTKYLRNKLRHDVIPILKEMNPHFLQNFAKTQMFLNDSKFIIEDKISIVSQKAIKSIDEYTVALKIEEIKNLSHPIAYLHELLKDFGFTEWHDVFKLLDAQSGKYVKTHTHRLIKDRDCLLLSKIHTDDSQTINISETDKIVDTPFGVLFLDEVDTVLETHKMTIYVDKDLLKFPLIIRKWEKGDTFYPLGMTGKKKLSKYFKDEKFSLLDKENAWLLCSGDAIVWVINKRADNRFRVTENSKSILKFEIKYDH</sequence>
<evidence type="ECO:0000313" key="11">
    <source>
        <dbReference type="Proteomes" id="UP001416393"/>
    </source>
</evidence>
<dbReference type="PANTHER" id="PTHR43033">
    <property type="entry name" value="TRNA(ILE)-LYSIDINE SYNTHASE-RELATED"/>
    <property type="match status" value="1"/>
</dbReference>
<keyword evidence="3 8" id="KW-0436">Ligase</keyword>
<dbReference type="NCBIfam" id="TIGR02433">
    <property type="entry name" value="lysidine_TilS_C"/>
    <property type="match status" value="1"/>
</dbReference>
<feature type="domain" description="Lysidine-tRNA(Ile) synthetase C-terminal" evidence="9">
    <location>
        <begin position="361"/>
        <end position="433"/>
    </location>
</feature>
<dbReference type="NCBIfam" id="TIGR02432">
    <property type="entry name" value="lysidine_TilS_N"/>
    <property type="match status" value="1"/>
</dbReference>
<dbReference type="EC" id="6.3.4.19" evidence="8"/>
<evidence type="ECO:0000256" key="7">
    <source>
        <dbReference type="ARBA" id="ARBA00048539"/>
    </source>
</evidence>
<keyword evidence="6 8" id="KW-0067">ATP-binding</keyword>
<name>A0ABV0A771_9FLAO</name>
<comment type="caution">
    <text evidence="10">The sequence shown here is derived from an EMBL/GenBank/DDBJ whole genome shotgun (WGS) entry which is preliminary data.</text>
</comment>
<proteinExistence type="inferred from homology"/>
<keyword evidence="5 8" id="KW-0547">Nucleotide-binding</keyword>
<accession>A0ABV0A771</accession>
<evidence type="ECO:0000256" key="3">
    <source>
        <dbReference type="ARBA" id="ARBA00022598"/>
    </source>
</evidence>
<dbReference type="PANTHER" id="PTHR43033:SF1">
    <property type="entry name" value="TRNA(ILE)-LYSIDINE SYNTHASE-RELATED"/>
    <property type="match status" value="1"/>
</dbReference>
<evidence type="ECO:0000256" key="2">
    <source>
        <dbReference type="ARBA" id="ARBA00022490"/>
    </source>
</evidence>
<organism evidence="10 11">
    <name type="scientific">Mariniflexile soesokkakense</name>
    <dbReference type="NCBI Taxonomy" id="1343160"/>
    <lineage>
        <taxon>Bacteria</taxon>
        <taxon>Pseudomonadati</taxon>
        <taxon>Bacteroidota</taxon>
        <taxon>Flavobacteriia</taxon>
        <taxon>Flavobacteriales</taxon>
        <taxon>Flavobacteriaceae</taxon>
        <taxon>Mariniflexile</taxon>
    </lineage>
</organism>
<keyword evidence="2 8" id="KW-0963">Cytoplasm</keyword>
<protein>
    <recommendedName>
        <fullName evidence="8">tRNA(Ile)-lysidine synthase</fullName>
        <ecNumber evidence="8">6.3.4.19</ecNumber>
    </recommendedName>
    <alternativeName>
        <fullName evidence="8">tRNA(Ile)-2-lysyl-cytidine synthase</fullName>
    </alternativeName>
    <alternativeName>
        <fullName evidence="8">tRNA(Ile)-lysidine synthetase</fullName>
    </alternativeName>
</protein>